<protein>
    <submittedName>
        <fullName evidence="4">DYH8 protein</fullName>
    </submittedName>
</protein>
<evidence type="ECO:0000259" key="3">
    <source>
        <dbReference type="Pfam" id="PF12781"/>
    </source>
</evidence>
<feature type="non-terminal residue" evidence="4">
    <location>
        <position position="1"/>
    </location>
</feature>
<dbReference type="PANTHER" id="PTHR46532:SF11">
    <property type="entry name" value="DYNEIN AXONEMAL HEAVY CHAIN 12"/>
    <property type="match status" value="1"/>
</dbReference>
<dbReference type="Gene3D" id="1.20.920.20">
    <property type="match status" value="1"/>
</dbReference>
<dbReference type="Pfam" id="PF12781">
    <property type="entry name" value="AAA_9"/>
    <property type="match status" value="1"/>
</dbReference>
<feature type="coiled-coil region" evidence="1">
    <location>
        <begin position="58"/>
        <end position="106"/>
    </location>
</feature>
<dbReference type="Gene3D" id="3.40.50.300">
    <property type="entry name" value="P-loop containing nucleotide triphosphate hydrolases"/>
    <property type="match status" value="1"/>
</dbReference>
<gene>
    <name evidence="4" type="primary">Dnah8_2</name>
    <name evidence="4" type="ORF">COLPIC_R09551</name>
</gene>
<proteinExistence type="predicted"/>
<dbReference type="InterPro" id="IPR026983">
    <property type="entry name" value="DHC"/>
</dbReference>
<keyword evidence="5" id="KW-1185">Reference proteome</keyword>
<keyword evidence="1" id="KW-0175">Coiled coil</keyword>
<feature type="domain" description="Dynein heavy chain ATP-binding dynein motor region" evidence="3">
    <location>
        <begin position="204"/>
        <end position="258"/>
    </location>
</feature>
<evidence type="ECO:0000313" key="4">
    <source>
        <dbReference type="EMBL" id="NWQ73185.1"/>
    </source>
</evidence>
<dbReference type="GO" id="GO:0005858">
    <property type="term" value="C:axonemal dynein complex"/>
    <property type="evidence" value="ECO:0007669"/>
    <property type="project" value="TreeGrafter"/>
</dbReference>
<dbReference type="Pfam" id="PF12777">
    <property type="entry name" value="MT"/>
    <property type="match status" value="1"/>
</dbReference>
<dbReference type="GO" id="GO:0045505">
    <property type="term" value="F:dynein intermediate chain binding"/>
    <property type="evidence" value="ECO:0007669"/>
    <property type="project" value="InterPro"/>
</dbReference>
<name>A0A7K4RIJ5_COLPI</name>
<dbReference type="InterPro" id="IPR035706">
    <property type="entry name" value="AAA_9"/>
</dbReference>
<feature type="non-terminal residue" evidence="4">
    <location>
        <position position="262"/>
    </location>
</feature>
<comment type="caution">
    <text evidence="4">The sequence shown here is derived from an EMBL/GenBank/DDBJ whole genome shotgun (WGS) entry which is preliminary data.</text>
</comment>
<dbReference type="Proteomes" id="UP000530263">
    <property type="component" value="Unassembled WGS sequence"/>
</dbReference>
<dbReference type="InterPro" id="IPR027417">
    <property type="entry name" value="P-loop_NTPase"/>
</dbReference>
<evidence type="ECO:0000259" key="2">
    <source>
        <dbReference type="Pfam" id="PF12777"/>
    </source>
</evidence>
<sequence length="262" mass="29625">TINEETVELLQPYFNMEDYTLESAKKVCGNVAGLLSWTQAMAIFYGVNKEVLPLKANLAKQEGYLKTANAELAKAQELLDEKQAELDKVQAKFDAAMKEKMDLLNDAETCRRKMQAASMLIDGLSGEKVRWTQQSKEFKAQIKRLVGDVLLCTGFLSYCGPFNQTFRNLLLKDLWESEMRAQKIPFTENLNLISMLVDPPTISEWNLQGLPGDDLSIQNGIIVTKATRYPLLVDPQTQGKSWIKKKEQDNELQVNSVLRNSV</sequence>
<evidence type="ECO:0000256" key="1">
    <source>
        <dbReference type="SAM" id="Coils"/>
    </source>
</evidence>
<organism evidence="4 5">
    <name type="scientific">Columbina picui</name>
    <name type="common">Picui ground-dove</name>
    <dbReference type="NCBI Taxonomy" id="115618"/>
    <lineage>
        <taxon>Eukaryota</taxon>
        <taxon>Metazoa</taxon>
        <taxon>Chordata</taxon>
        <taxon>Craniata</taxon>
        <taxon>Vertebrata</taxon>
        <taxon>Euteleostomi</taxon>
        <taxon>Archelosauria</taxon>
        <taxon>Archosauria</taxon>
        <taxon>Dinosauria</taxon>
        <taxon>Saurischia</taxon>
        <taxon>Theropoda</taxon>
        <taxon>Coelurosauria</taxon>
        <taxon>Aves</taxon>
        <taxon>Neognathae</taxon>
        <taxon>Neoaves</taxon>
        <taxon>Columbimorphae</taxon>
        <taxon>Columbiformes</taxon>
        <taxon>Columbidae</taxon>
        <taxon>Columbina</taxon>
    </lineage>
</organism>
<dbReference type="OrthoDB" id="424310at2759"/>
<dbReference type="GO" id="GO:0007018">
    <property type="term" value="P:microtubule-based movement"/>
    <property type="evidence" value="ECO:0007669"/>
    <property type="project" value="InterPro"/>
</dbReference>
<dbReference type="PANTHER" id="PTHR46532">
    <property type="entry name" value="MALE FERTILITY FACTOR KL5"/>
    <property type="match status" value="1"/>
</dbReference>
<reference evidence="4 5" key="1">
    <citation type="submission" date="2019-09" db="EMBL/GenBank/DDBJ databases">
        <title>Bird 10,000 Genomes (B10K) Project - Family phase.</title>
        <authorList>
            <person name="Zhang G."/>
        </authorList>
    </citation>
    <scope>NUCLEOTIDE SEQUENCE [LARGE SCALE GENOMIC DNA]</scope>
    <source>
        <strain evidence="4">B10K-DU-021-26</strain>
        <tissue evidence="4">Mixed tissue sample</tissue>
    </source>
</reference>
<evidence type="ECO:0000313" key="5">
    <source>
        <dbReference type="Proteomes" id="UP000530263"/>
    </source>
</evidence>
<accession>A0A7K4RIJ5</accession>
<dbReference type="InterPro" id="IPR024743">
    <property type="entry name" value="Dynein_HC_stalk"/>
</dbReference>
<dbReference type="GO" id="GO:0051959">
    <property type="term" value="F:dynein light intermediate chain binding"/>
    <property type="evidence" value="ECO:0007669"/>
    <property type="project" value="InterPro"/>
</dbReference>
<dbReference type="EMBL" id="VYZG01000014">
    <property type="protein sequence ID" value="NWQ73185.1"/>
    <property type="molecule type" value="Genomic_DNA"/>
</dbReference>
<feature type="domain" description="Dynein heavy chain coiled coil stalk" evidence="2">
    <location>
        <begin position="2"/>
        <end position="176"/>
    </location>
</feature>
<dbReference type="AlphaFoldDB" id="A0A7K4RIJ5"/>